<dbReference type="Pfam" id="PF20142">
    <property type="entry name" value="Scaffold"/>
    <property type="match status" value="1"/>
</dbReference>
<dbReference type="GO" id="GO:0004180">
    <property type="term" value="F:carboxypeptidase activity"/>
    <property type="evidence" value="ECO:0007669"/>
    <property type="project" value="UniProtKB-ARBA"/>
</dbReference>
<dbReference type="Gene3D" id="2.40.440.10">
    <property type="entry name" value="L,D-transpeptidase catalytic domain-like"/>
    <property type="match status" value="1"/>
</dbReference>
<evidence type="ECO:0000256" key="6">
    <source>
        <dbReference type="ARBA" id="ARBA00023316"/>
    </source>
</evidence>
<evidence type="ECO:0000256" key="5">
    <source>
        <dbReference type="ARBA" id="ARBA00022984"/>
    </source>
</evidence>
<feature type="signal peptide" evidence="8">
    <location>
        <begin position="1"/>
        <end position="32"/>
    </location>
</feature>
<proteinExistence type="inferred from homology"/>
<evidence type="ECO:0000313" key="10">
    <source>
        <dbReference type="EMBL" id="PLW82707.1"/>
    </source>
</evidence>
<evidence type="ECO:0000256" key="4">
    <source>
        <dbReference type="ARBA" id="ARBA00022960"/>
    </source>
</evidence>
<dbReference type="SUPFAM" id="SSF47090">
    <property type="entry name" value="PGBD-like"/>
    <property type="match status" value="1"/>
</dbReference>
<evidence type="ECO:0000256" key="1">
    <source>
        <dbReference type="ARBA" id="ARBA00004752"/>
    </source>
</evidence>
<dbReference type="GO" id="GO:0016740">
    <property type="term" value="F:transferase activity"/>
    <property type="evidence" value="ECO:0007669"/>
    <property type="project" value="UniProtKB-KW"/>
</dbReference>
<feature type="active site" description="Proton donor/acceptor" evidence="7">
    <location>
        <position position="433"/>
    </location>
</feature>
<dbReference type="RefSeq" id="WP_101521175.1">
    <property type="nucleotide sequence ID" value="NZ_PKLZ01000007.1"/>
</dbReference>
<keyword evidence="5 7" id="KW-0573">Peptidoglycan synthesis</keyword>
<dbReference type="UniPathway" id="UPA00219"/>
<keyword evidence="8" id="KW-0732">Signal</keyword>
<dbReference type="InterPro" id="IPR002477">
    <property type="entry name" value="Peptidoglycan-bd-like"/>
</dbReference>
<keyword evidence="6 7" id="KW-0961">Cell wall biogenesis/degradation</keyword>
<feature type="chain" id="PRO_5014866109" evidence="8">
    <location>
        <begin position="33"/>
        <end position="545"/>
    </location>
</feature>
<keyword evidence="4 7" id="KW-0133">Cell shape</keyword>
<dbReference type="AlphaFoldDB" id="A0A2N5Y2V0"/>
<dbReference type="InterPro" id="IPR005490">
    <property type="entry name" value="LD_TPept_cat_dom"/>
</dbReference>
<dbReference type="GO" id="GO:0071555">
    <property type="term" value="P:cell wall organization"/>
    <property type="evidence" value="ECO:0007669"/>
    <property type="project" value="UniProtKB-UniRule"/>
</dbReference>
<dbReference type="GO" id="GO:0008360">
    <property type="term" value="P:regulation of cell shape"/>
    <property type="evidence" value="ECO:0007669"/>
    <property type="project" value="UniProtKB-UniRule"/>
</dbReference>
<dbReference type="Proteomes" id="UP000234845">
    <property type="component" value="Unassembled WGS sequence"/>
</dbReference>
<dbReference type="OrthoDB" id="9778545at2"/>
<evidence type="ECO:0000256" key="8">
    <source>
        <dbReference type="SAM" id="SignalP"/>
    </source>
</evidence>
<sequence length="545" mass="61319">MKIAILTQMPRRHQLRLFAVLLLLLLSLPGIAETTPAASIRQCLLPERPQQPQAHNQVSDNDLARFYRSRDYRPLWNQLGDVRGLKQALNELTADGLNPGHYAVPDIAAEVGGPLRREIAITRVWLQALFHLYFGALDRDSIEPLWRYRDTDFSSQRNDLLEMALAHADNPAAAFGRARVDLATYKALRAAHTQLAAEQAIAAPWPEVPTGPTLSPGSHDPRVVALRQRLRASGYLLPATDTPGHYDQSLETAVTDFQYRHSLAGDGLVGPLTVGALNITRKDRLRQLRANLERWRWLARELDPEMVIVDIAGAQIRYYQDGRLWWEARTIVGTDRRKTPSLRSAITHFTFNPSWTVPPTILRHDKLPAIRHDLEYLEEQQLSVLDQQGQPLDPQQLDWQQPGPIILRQAPGADNPLGVVAIRFPNPFAVYLHDTPQKYLFQRSRRAHSSGCVRVEDVLSLVKALLESAGECDHEALSAIIDGGETRRVSLVKPVPLLMDYWTATTDASDQLLLRSDYYHRDGTLARALEQPDPVFEPFVCSVSG</sequence>
<dbReference type="InterPro" id="IPR038063">
    <property type="entry name" value="Transpep_catalytic_dom"/>
</dbReference>
<dbReference type="CDD" id="cd16913">
    <property type="entry name" value="YkuD_like"/>
    <property type="match status" value="1"/>
</dbReference>
<comment type="similarity">
    <text evidence="2">Belongs to the YkuD family.</text>
</comment>
<evidence type="ECO:0000313" key="11">
    <source>
        <dbReference type="Proteomes" id="UP000234845"/>
    </source>
</evidence>
<evidence type="ECO:0000256" key="2">
    <source>
        <dbReference type="ARBA" id="ARBA00005992"/>
    </source>
</evidence>
<dbReference type="Pfam" id="PF03734">
    <property type="entry name" value="YkuD"/>
    <property type="match status" value="1"/>
</dbReference>
<evidence type="ECO:0000256" key="3">
    <source>
        <dbReference type="ARBA" id="ARBA00022679"/>
    </source>
</evidence>
<dbReference type="InterPro" id="IPR045380">
    <property type="entry name" value="LD_TPept_scaffold_dom"/>
</dbReference>
<dbReference type="InterPro" id="IPR052905">
    <property type="entry name" value="LD-transpeptidase_YkuD-like"/>
</dbReference>
<comment type="caution">
    <text evidence="10">The sequence shown here is derived from an EMBL/GenBank/DDBJ whole genome shotgun (WGS) entry which is preliminary data.</text>
</comment>
<keyword evidence="3" id="KW-0808">Transferase</keyword>
<dbReference type="Pfam" id="PF01471">
    <property type="entry name" value="PG_binding_1"/>
    <property type="match status" value="1"/>
</dbReference>
<keyword evidence="11" id="KW-1185">Reference proteome</keyword>
<feature type="domain" description="L,D-TPase catalytic" evidence="9">
    <location>
        <begin position="305"/>
        <end position="482"/>
    </location>
</feature>
<gene>
    <name evidence="10" type="ORF">CWI75_08995</name>
</gene>
<dbReference type="PROSITE" id="PS52029">
    <property type="entry name" value="LD_TPASE"/>
    <property type="match status" value="1"/>
</dbReference>
<feature type="active site" description="Nucleophile" evidence="7">
    <location>
        <position position="452"/>
    </location>
</feature>
<evidence type="ECO:0000256" key="7">
    <source>
        <dbReference type="PROSITE-ProRule" id="PRU01373"/>
    </source>
</evidence>
<protein>
    <submittedName>
        <fullName evidence="10">Murein L,D-transpeptidase</fullName>
    </submittedName>
</protein>
<dbReference type="Gene3D" id="1.10.101.10">
    <property type="entry name" value="PGBD-like superfamily/PGBD"/>
    <property type="match status" value="1"/>
</dbReference>
<dbReference type="InterPro" id="IPR036366">
    <property type="entry name" value="PGBDSf"/>
</dbReference>
<organism evidence="10 11">
    <name type="scientific">Kineobactrum sediminis</name>
    <dbReference type="NCBI Taxonomy" id="1905677"/>
    <lineage>
        <taxon>Bacteria</taxon>
        <taxon>Pseudomonadati</taxon>
        <taxon>Pseudomonadota</taxon>
        <taxon>Gammaproteobacteria</taxon>
        <taxon>Cellvibrionales</taxon>
        <taxon>Halieaceae</taxon>
        <taxon>Kineobactrum</taxon>
    </lineage>
</organism>
<dbReference type="PANTHER" id="PTHR41533:SF2">
    <property type="entry name" value="BLR7131 PROTEIN"/>
    <property type="match status" value="1"/>
</dbReference>
<name>A0A2N5Y2V0_9GAMM</name>
<dbReference type="SUPFAM" id="SSF141523">
    <property type="entry name" value="L,D-transpeptidase catalytic domain-like"/>
    <property type="match status" value="1"/>
</dbReference>
<reference evidence="11" key="1">
    <citation type="submission" date="2017-11" db="EMBL/GenBank/DDBJ databases">
        <title>The draft genome sequence of Chromatocurvus sp. F02.</title>
        <authorList>
            <person name="Du Z.-J."/>
            <person name="Chang Y.-Q."/>
        </authorList>
    </citation>
    <scope>NUCLEOTIDE SEQUENCE [LARGE SCALE GENOMIC DNA]</scope>
    <source>
        <strain evidence="11">F02</strain>
    </source>
</reference>
<dbReference type="EMBL" id="PKLZ01000007">
    <property type="protein sequence ID" value="PLW82707.1"/>
    <property type="molecule type" value="Genomic_DNA"/>
</dbReference>
<comment type="pathway">
    <text evidence="1 7">Cell wall biogenesis; peptidoglycan biosynthesis.</text>
</comment>
<evidence type="ECO:0000259" key="9">
    <source>
        <dbReference type="PROSITE" id="PS52029"/>
    </source>
</evidence>
<dbReference type="InterPro" id="IPR036365">
    <property type="entry name" value="PGBD-like_sf"/>
</dbReference>
<dbReference type="PANTHER" id="PTHR41533">
    <property type="entry name" value="L,D-TRANSPEPTIDASE HI_1667-RELATED"/>
    <property type="match status" value="1"/>
</dbReference>
<dbReference type="GO" id="GO:0009252">
    <property type="term" value="P:peptidoglycan biosynthetic process"/>
    <property type="evidence" value="ECO:0007669"/>
    <property type="project" value="UniProtKB-UniPathway"/>
</dbReference>
<accession>A0A2N5Y2V0</accession>